<dbReference type="EMBL" id="VLKR01000003">
    <property type="protein sequence ID" value="TWI23959.1"/>
    <property type="molecule type" value="Genomic_DNA"/>
</dbReference>
<reference evidence="2 3" key="1">
    <citation type="journal article" date="2015" name="Stand. Genomic Sci.">
        <title>Genomic Encyclopedia of Bacterial and Archaeal Type Strains, Phase III: the genomes of soil and plant-associated and newly described type strains.</title>
        <authorList>
            <person name="Whitman W.B."/>
            <person name="Woyke T."/>
            <person name="Klenk H.P."/>
            <person name="Zhou Y."/>
            <person name="Lilburn T.G."/>
            <person name="Beck B.J."/>
            <person name="De Vos P."/>
            <person name="Vandamme P."/>
            <person name="Eisen J.A."/>
            <person name="Garrity G."/>
            <person name="Hugenholtz P."/>
            <person name="Kyrpides N.C."/>
        </authorList>
    </citation>
    <scope>NUCLEOTIDE SEQUENCE [LARGE SCALE GENOMIC DNA]</scope>
    <source>
        <strain evidence="2 3">CGMCC 1.6855</strain>
    </source>
</reference>
<proteinExistence type="predicted"/>
<organism evidence="2 3">
    <name type="scientific">Sphingobacterium siyangense</name>
    <dbReference type="NCBI Taxonomy" id="459529"/>
    <lineage>
        <taxon>Bacteria</taxon>
        <taxon>Pseudomonadati</taxon>
        <taxon>Bacteroidota</taxon>
        <taxon>Sphingobacteriia</taxon>
        <taxon>Sphingobacteriales</taxon>
        <taxon>Sphingobacteriaceae</taxon>
        <taxon>Sphingobacterium</taxon>
    </lineage>
</organism>
<sequence length="80" mass="8809">MPIVNKTAYKTIFHRKVNISIDKNSFCCHTVIPGLPVLLPSTAIPIKLTVQVCLRQNTQHKKAPSVKTNGAHNSLMTTIS</sequence>
<dbReference type="Proteomes" id="UP000315908">
    <property type="component" value="Unassembled WGS sequence"/>
</dbReference>
<evidence type="ECO:0000313" key="2">
    <source>
        <dbReference type="EMBL" id="TWI23959.1"/>
    </source>
</evidence>
<comment type="caution">
    <text evidence="2">The sequence shown here is derived from an EMBL/GenBank/DDBJ whole genome shotgun (WGS) entry which is preliminary data.</text>
</comment>
<protein>
    <submittedName>
        <fullName evidence="2">Uncharacterized protein</fullName>
    </submittedName>
</protein>
<evidence type="ECO:0000313" key="3">
    <source>
        <dbReference type="Proteomes" id="UP000315908"/>
    </source>
</evidence>
<feature type="region of interest" description="Disordered" evidence="1">
    <location>
        <begin position="61"/>
        <end position="80"/>
    </location>
</feature>
<accession>A0A562MVN3</accession>
<gene>
    <name evidence="2" type="ORF">IQ31_00977</name>
</gene>
<name>A0A562MVN3_9SPHI</name>
<feature type="compositionally biased region" description="Polar residues" evidence="1">
    <location>
        <begin position="66"/>
        <end position="80"/>
    </location>
</feature>
<evidence type="ECO:0000256" key="1">
    <source>
        <dbReference type="SAM" id="MobiDB-lite"/>
    </source>
</evidence>
<dbReference type="AlphaFoldDB" id="A0A562MVN3"/>